<comment type="caution">
    <text evidence="13">The sequence shown here is derived from an EMBL/GenBank/DDBJ whole genome shotgun (WGS) entry which is preliminary data.</text>
</comment>
<evidence type="ECO:0000256" key="11">
    <source>
        <dbReference type="ARBA" id="ARBA00023136"/>
    </source>
</evidence>
<dbReference type="InterPro" id="IPR017896">
    <property type="entry name" value="4Fe4S_Fe-S-bd"/>
</dbReference>
<evidence type="ECO:0000313" key="14">
    <source>
        <dbReference type="Proteomes" id="UP001200470"/>
    </source>
</evidence>
<evidence type="ECO:0000256" key="5">
    <source>
        <dbReference type="ARBA" id="ARBA00022737"/>
    </source>
</evidence>
<evidence type="ECO:0000313" key="13">
    <source>
        <dbReference type="EMBL" id="MCF2562870.1"/>
    </source>
</evidence>
<evidence type="ECO:0000256" key="6">
    <source>
        <dbReference type="ARBA" id="ARBA00022967"/>
    </source>
</evidence>
<dbReference type="PANTHER" id="PTHR10849:SF24">
    <property type="entry name" value="NADH-QUINONE OXIDOREDUCTASE SUBUNIT I 2"/>
    <property type="match status" value="1"/>
</dbReference>
<dbReference type="RefSeq" id="WP_094390707.1">
    <property type="nucleotide sequence ID" value="NZ_JADYTN010000003.1"/>
</dbReference>
<keyword evidence="2" id="KW-0004">4Fe-4S</keyword>
<evidence type="ECO:0000256" key="1">
    <source>
        <dbReference type="ARBA" id="ARBA00022475"/>
    </source>
</evidence>
<keyword evidence="9" id="KW-0520">NAD</keyword>
<dbReference type="Gene3D" id="3.30.70.3270">
    <property type="match status" value="1"/>
</dbReference>
<keyword evidence="7" id="KW-0408">Iron</keyword>
<keyword evidence="14" id="KW-1185">Reference proteome</keyword>
<keyword evidence="1" id="KW-1003">Cell membrane</keyword>
<proteinExistence type="predicted"/>
<evidence type="ECO:0000256" key="10">
    <source>
        <dbReference type="ARBA" id="ARBA00023075"/>
    </source>
</evidence>
<dbReference type="PANTHER" id="PTHR10849">
    <property type="entry name" value="NADH DEHYDROGENASE UBIQUINONE IRON-SULFUR PROTEIN 8, MITOCHONDRIAL"/>
    <property type="match status" value="1"/>
</dbReference>
<keyword evidence="5" id="KW-0677">Repeat</keyword>
<dbReference type="Proteomes" id="UP001200470">
    <property type="component" value="Unassembled WGS sequence"/>
</dbReference>
<keyword evidence="3" id="KW-0874">Quinone</keyword>
<evidence type="ECO:0000256" key="8">
    <source>
        <dbReference type="ARBA" id="ARBA00023014"/>
    </source>
</evidence>
<evidence type="ECO:0000259" key="12">
    <source>
        <dbReference type="PROSITE" id="PS51379"/>
    </source>
</evidence>
<evidence type="ECO:0000256" key="9">
    <source>
        <dbReference type="ARBA" id="ARBA00023027"/>
    </source>
</evidence>
<accession>A0ABS9CE71</accession>
<reference evidence="13 14" key="1">
    <citation type="submission" date="2020-12" db="EMBL/GenBank/DDBJ databases">
        <title>Whole genome sequences of gut porcine anaerobes.</title>
        <authorList>
            <person name="Kubasova T."/>
            <person name="Jahodarova E."/>
            <person name="Rychlik I."/>
        </authorList>
    </citation>
    <scope>NUCLEOTIDE SEQUENCE [LARGE SCALE GENOMIC DNA]</scope>
    <source>
        <strain evidence="13 14">An925</strain>
    </source>
</reference>
<keyword evidence="10" id="KW-0830">Ubiquinone</keyword>
<evidence type="ECO:0000256" key="4">
    <source>
        <dbReference type="ARBA" id="ARBA00022723"/>
    </source>
</evidence>
<keyword evidence="4" id="KW-0479">Metal-binding</keyword>
<sequence>MENNQSYFGELGHGVKTLLTGMKITWKEYFKDFFTNKSTEQYPENRKTTLHVAKRHRGRLVFKRNEDGTYKCTACTLCEKTCPNGTIKITSHMQEDPETGKKKKVLDDYRYDLGDCMFCQLCTNACNFDAIEFVNDFENAVFDRKSLVLHLDKEVYQGGSLPNLLEGGASMTIGKFNTKTK</sequence>
<dbReference type="InterPro" id="IPR017900">
    <property type="entry name" value="4Fe4S_Fe_S_CS"/>
</dbReference>
<evidence type="ECO:0000256" key="2">
    <source>
        <dbReference type="ARBA" id="ARBA00022485"/>
    </source>
</evidence>
<keyword evidence="11" id="KW-0472">Membrane</keyword>
<protein>
    <submittedName>
        <fullName evidence="13">4Fe-4S dicluster domain-containing protein</fullName>
    </submittedName>
</protein>
<keyword evidence="8" id="KW-0411">Iron-sulfur</keyword>
<feature type="domain" description="4Fe-4S ferredoxin-type" evidence="12">
    <location>
        <begin position="107"/>
        <end position="136"/>
    </location>
</feature>
<evidence type="ECO:0000256" key="7">
    <source>
        <dbReference type="ARBA" id="ARBA00023004"/>
    </source>
</evidence>
<dbReference type="Pfam" id="PF12838">
    <property type="entry name" value="Fer4_7"/>
    <property type="match status" value="1"/>
</dbReference>
<dbReference type="PROSITE" id="PS00198">
    <property type="entry name" value="4FE4S_FER_1"/>
    <property type="match status" value="1"/>
</dbReference>
<dbReference type="SUPFAM" id="SSF54862">
    <property type="entry name" value="4Fe-4S ferredoxins"/>
    <property type="match status" value="1"/>
</dbReference>
<organism evidence="13 14">
    <name type="scientific">Xylanibacter brevis</name>
    <dbReference type="NCBI Taxonomy" id="83231"/>
    <lineage>
        <taxon>Bacteria</taxon>
        <taxon>Pseudomonadati</taxon>
        <taxon>Bacteroidota</taxon>
        <taxon>Bacteroidia</taxon>
        <taxon>Bacteroidales</taxon>
        <taxon>Prevotellaceae</taxon>
        <taxon>Xylanibacter</taxon>
    </lineage>
</organism>
<dbReference type="PROSITE" id="PS51379">
    <property type="entry name" value="4FE4S_FER_2"/>
    <property type="match status" value="2"/>
</dbReference>
<feature type="domain" description="4Fe-4S ferredoxin-type" evidence="12">
    <location>
        <begin position="60"/>
        <end position="92"/>
    </location>
</feature>
<gene>
    <name evidence="13" type="ORF">I6E12_01890</name>
</gene>
<dbReference type="InterPro" id="IPR010226">
    <property type="entry name" value="NADH_quinone_OxRdtase_chainI"/>
</dbReference>
<evidence type="ECO:0000256" key="3">
    <source>
        <dbReference type="ARBA" id="ARBA00022719"/>
    </source>
</evidence>
<dbReference type="EMBL" id="JADYTN010000003">
    <property type="protein sequence ID" value="MCF2562870.1"/>
    <property type="molecule type" value="Genomic_DNA"/>
</dbReference>
<name>A0ABS9CE71_9BACT</name>
<keyword evidence="6" id="KW-1278">Translocase</keyword>